<protein>
    <submittedName>
        <fullName evidence="2">CAIB/BAIF family enzyme</fullName>
    </submittedName>
</protein>
<reference evidence="2 3" key="1">
    <citation type="submission" date="2016-07" db="EMBL/GenBank/DDBJ databases">
        <title>Pervasive Adenine N6-methylation of Active Genes in Fungi.</title>
        <authorList>
            <consortium name="DOE Joint Genome Institute"/>
            <person name="Mondo S.J."/>
            <person name="Dannebaum R.O."/>
            <person name="Kuo R.C."/>
            <person name="Labutti K."/>
            <person name="Haridas S."/>
            <person name="Kuo A."/>
            <person name="Salamov A."/>
            <person name="Ahrendt S.R."/>
            <person name="Lipzen A."/>
            <person name="Sullivan W."/>
            <person name="Andreopoulos W.B."/>
            <person name="Clum A."/>
            <person name="Lindquist E."/>
            <person name="Daum C."/>
            <person name="Ramamoorthy G.K."/>
            <person name="Gryganskyi A."/>
            <person name="Culley D."/>
            <person name="Magnuson J.K."/>
            <person name="James T.Y."/>
            <person name="O'Malley M.A."/>
            <person name="Stajich J.E."/>
            <person name="Spatafora J.W."/>
            <person name="Visel A."/>
            <person name="Grigoriev I.V."/>
        </authorList>
    </citation>
    <scope>NUCLEOTIDE SEQUENCE [LARGE SCALE GENOMIC DNA]</scope>
    <source>
        <strain evidence="2 3">CBS 115471</strain>
    </source>
</reference>
<gene>
    <name evidence="2" type="ORF">BCR34DRAFT_304704</name>
</gene>
<name>A0A1Y1XY34_9PLEO</name>
<dbReference type="AlphaFoldDB" id="A0A1Y1XY34"/>
<keyword evidence="3" id="KW-1185">Reference proteome</keyword>
<evidence type="ECO:0000313" key="2">
    <source>
        <dbReference type="EMBL" id="ORX90663.1"/>
    </source>
</evidence>
<dbReference type="Proteomes" id="UP000193144">
    <property type="component" value="Unassembled WGS sequence"/>
</dbReference>
<organism evidence="2 3">
    <name type="scientific">Clohesyomyces aquaticus</name>
    <dbReference type="NCBI Taxonomy" id="1231657"/>
    <lineage>
        <taxon>Eukaryota</taxon>
        <taxon>Fungi</taxon>
        <taxon>Dikarya</taxon>
        <taxon>Ascomycota</taxon>
        <taxon>Pezizomycotina</taxon>
        <taxon>Dothideomycetes</taxon>
        <taxon>Pleosporomycetidae</taxon>
        <taxon>Pleosporales</taxon>
        <taxon>Lindgomycetaceae</taxon>
        <taxon>Clohesyomyces</taxon>
    </lineage>
</organism>
<dbReference type="OrthoDB" id="5863171at2759"/>
<evidence type="ECO:0000259" key="1">
    <source>
        <dbReference type="Pfam" id="PF14330"/>
    </source>
</evidence>
<sequence length="131" mass="14850">MNSRKANENKTQAVLGDLARVLRSKNAGPYELTFDVMFETERVYRMVKEADLLNQSVVAQLFDLPENDIIWSGFFDQALAFKATIPRMRYGKSEPSGGFMESDVHGSQNYTGLLNLRLPQAFVQRLAESQL</sequence>
<proteinExistence type="predicted"/>
<dbReference type="InterPro" id="IPR025496">
    <property type="entry name" value="DUF4387"/>
</dbReference>
<feature type="domain" description="DUF4387" evidence="1">
    <location>
        <begin position="15"/>
        <end position="116"/>
    </location>
</feature>
<dbReference type="STRING" id="1231657.A0A1Y1XY34"/>
<accession>A0A1Y1XY34</accession>
<comment type="caution">
    <text evidence="2">The sequence shown here is derived from an EMBL/GenBank/DDBJ whole genome shotgun (WGS) entry which is preliminary data.</text>
</comment>
<dbReference type="EMBL" id="MCFA01000527">
    <property type="protein sequence ID" value="ORX90663.1"/>
    <property type="molecule type" value="Genomic_DNA"/>
</dbReference>
<dbReference type="Pfam" id="PF14330">
    <property type="entry name" value="DUF4387"/>
    <property type="match status" value="1"/>
</dbReference>
<evidence type="ECO:0000313" key="3">
    <source>
        <dbReference type="Proteomes" id="UP000193144"/>
    </source>
</evidence>